<evidence type="ECO:0000256" key="2">
    <source>
        <dbReference type="ARBA" id="ARBA00022801"/>
    </source>
</evidence>
<dbReference type="OrthoDB" id="5497329at2"/>
<evidence type="ECO:0000256" key="1">
    <source>
        <dbReference type="ARBA" id="ARBA00022722"/>
    </source>
</evidence>
<dbReference type="GO" id="GO:0006259">
    <property type="term" value="P:DNA metabolic process"/>
    <property type="evidence" value="ECO:0007669"/>
    <property type="project" value="UniProtKB-ARBA"/>
</dbReference>
<dbReference type="CDD" id="cd06127">
    <property type="entry name" value="DEDDh"/>
    <property type="match status" value="1"/>
</dbReference>
<accession>A0A432X8K8</accession>
<dbReference type="Pfam" id="PF00929">
    <property type="entry name" value="RNase_T"/>
    <property type="match status" value="1"/>
</dbReference>
<evidence type="ECO:0000259" key="4">
    <source>
        <dbReference type="SMART" id="SM00479"/>
    </source>
</evidence>
<comment type="caution">
    <text evidence="5">The sequence shown here is derived from an EMBL/GenBank/DDBJ whole genome shotgun (WGS) entry which is preliminary data.</text>
</comment>
<reference evidence="5 6" key="1">
    <citation type="journal article" date="2011" name="Front. Microbiol.">
        <title>Genomic signatures of strain selection and enhancement in Bacillus atrophaeus var. globigii, a historical biowarfare simulant.</title>
        <authorList>
            <person name="Gibbons H.S."/>
            <person name="Broomall S.M."/>
            <person name="McNew L.A."/>
            <person name="Daligault H."/>
            <person name="Chapman C."/>
            <person name="Bruce D."/>
            <person name="Karavis M."/>
            <person name="Krepps M."/>
            <person name="McGregor P.A."/>
            <person name="Hong C."/>
            <person name="Park K.H."/>
            <person name="Akmal A."/>
            <person name="Feldman A."/>
            <person name="Lin J.S."/>
            <person name="Chang W.E."/>
            <person name="Higgs B.W."/>
            <person name="Demirev P."/>
            <person name="Lindquist J."/>
            <person name="Liem A."/>
            <person name="Fochler E."/>
            <person name="Read T.D."/>
            <person name="Tapia R."/>
            <person name="Johnson S."/>
            <person name="Bishop-Lilly K.A."/>
            <person name="Detter C."/>
            <person name="Han C."/>
            <person name="Sozhamannan S."/>
            <person name="Rosenzweig C.N."/>
            <person name="Skowronski E.W."/>
        </authorList>
    </citation>
    <scope>NUCLEOTIDE SEQUENCE [LARGE SCALE GENOMIC DNA]</scope>
    <source>
        <strain evidence="5 6">AIT1</strain>
    </source>
</reference>
<evidence type="ECO:0000256" key="3">
    <source>
        <dbReference type="ARBA" id="ARBA00022839"/>
    </source>
</evidence>
<dbReference type="PANTHER" id="PTHR30231">
    <property type="entry name" value="DNA POLYMERASE III SUBUNIT EPSILON"/>
    <property type="match status" value="1"/>
</dbReference>
<organism evidence="5 6">
    <name type="scientific">Aliidiomarina taiwanensis</name>
    <dbReference type="NCBI Taxonomy" id="946228"/>
    <lineage>
        <taxon>Bacteria</taxon>
        <taxon>Pseudomonadati</taxon>
        <taxon>Pseudomonadota</taxon>
        <taxon>Gammaproteobacteria</taxon>
        <taxon>Alteromonadales</taxon>
        <taxon>Idiomarinaceae</taxon>
        <taxon>Aliidiomarina</taxon>
    </lineage>
</organism>
<proteinExistence type="predicted"/>
<feature type="domain" description="Exonuclease" evidence="4">
    <location>
        <begin position="54"/>
        <end position="235"/>
    </location>
</feature>
<dbReference type="EMBL" id="PIPQ01000002">
    <property type="protein sequence ID" value="RUO43067.1"/>
    <property type="molecule type" value="Genomic_DNA"/>
</dbReference>
<dbReference type="AlphaFoldDB" id="A0A432X8K8"/>
<keyword evidence="1" id="KW-0540">Nuclease</keyword>
<dbReference type="SMART" id="SM00479">
    <property type="entry name" value="EXOIII"/>
    <property type="match status" value="1"/>
</dbReference>
<dbReference type="GO" id="GO:0005829">
    <property type="term" value="C:cytosol"/>
    <property type="evidence" value="ECO:0007669"/>
    <property type="project" value="TreeGrafter"/>
</dbReference>
<dbReference type="Gene3D" id="3.30.420.10">
    <property type="entry name" value="Ribonuclease H-like superfamily/Ribonuclease H"/>
    <property type="match status" value="1"/>
</dbReference>
<evidence type="ECO:0000313" key="6">
    <source>
        <dbReference type="Proteomes" id="UP000286976"/>
    </source>
</evidence>
<keyword evidence="6" id="KW-1185">Reference proteome</keyword>
<dbReference type="GO" id="GO:0008408">
    <property type="term" value="F:3'-5' exonuclease activity"/>
    <property type="evidence" value="ECO:0007669"/>
    <property type="project" value="TreeGrafter"/>
</dbReference>
<protein>
    <submittedName>
        <fullName evidence="5">DNA polymerase III subunit epsilon</fullName>
    </submittedName>
</protein>
<name>A0A432X8K8_9GAMM</name>
<dbReference type="InterPro" id="IPR036397">
    <property type="entry name" value="RNaseH_sf"/>
</dbReference>
<dbReference type="InterPro" id="IPR013520">
    <property type="entry name" value="Ribonucl_H"/>
</dbReference>
<keyword evidence="3" id="KW-0269">Exonuclease</keyword>
<dbReference type="SUPFAM" id="SSF53098">
    <property type="entry name" value="Ribonuclease H-like"/>
    <property type="match status" value="1"/>
</dbReference>
<sequence>MFYLDRKKMNHGSETVTDWRARYQELEREARDPRLKRFYEAGIAAADTPIKDVPMLALDFETTGLDVTKHGIVSVGSMPMTLNRIQTGASKFWVAKPRRPLLDESVIIHGITHSQIENAPDFLEHVPEILEEMAGRVMVVHYRGIERPFFNEALMNRIGEGIEFPVIDTMELEARLHRVQSGPIWRRFRGVKPVSIRLADSRKRYNLPWYRPHDAVIDALSSAELLQAQIAYHYSPDTPVQDLWC</sequence>
<gene>
    <name evidence="5" type="ORF">CWE15_06620</name>
</gene>
<dbReference type="PANTHER" id="PTHR30231:SF4">
    <property type="entry name" value="PROTEIN NEN2"/>
    <property type="match status" value="1"/>
</dbReference>
<keyword evidence="2" id="KW-0378">Hydrolase</keyword>
<dbReference type="Proteomes" id="UP000286976">
    <property type="component" value="Unassembled WGS sequence"/>
</dbReference>
<evidence type="ECO:0000313" key="5">
    <source>
        <dbReference type="EMBL" id="RUO43067.1"/>
    </source>
</evidence>
<dbReference type="GO" id="GO:0003676">
    <property type="term" value="F:nucleic acid binding"/>
    <property type="evidence" value="ECO:0007669"/>
    <property type="project" value="InterPro"/>
</dbReference>
<dbReference type="NCBIfam" id="NF006602">
    <property type="entry name" value="PRK09146.1"/>
    <property type="match status" value="1"/>
</dbReference>
<dbReference type="InterPro" id="IPR012337">
    <property type="entry name" value="RNaseH-like_sf"/>
</dbReference>